<evidence type="ECO:0000259" key="2">
    <source>
        <dbReference type="Pfam" id="PF07589"/>
    </source>
</evidence>
<dbReference type="Pfam" id="PF07589">
    <property type="entry name" value="PEP-CTERM"/>
    <property type="match status" value="1"/>
</dbReference>
<dbReference type="Proteomes" id="UP000243053">
    <property type="component" value="Unassembled WGS sequence"/>
</dbReference>
<accession>A0A1Y5DZX8</accession>
<evidence type="ECO:0000256" key="1">
    <source>
        <dbReference type="SAM" id="SignalP"/>
    </source>
</evidence>
<feature type="domain" description="Ice-binding protein C-terminal" evidence="2">
    <location>
        <begin position="146"/>
        <end position="165"/>
    </location>
</feature>
<organism evidence="3 4">
    <name type="scientific">Colwellia psychrerythraea</name>
    <name type="common">Vibrio psychroerythus</name>
    <dbReference type="NCBI Taxonomy" id="28229"/>
    <lineage>
        <taxon>Bacteria</taxon>
        <taxon>Pseudomonadati</taxon>
        <taxon>Pseudomonadota</taxon>
        <taxon>Gammaproteobacteria</taxon>
        <taxon>Alteromonadales</taxon>
        <taxon>Colwelliaceae</taxon>
        <taxon>Colwellia</taxon>
    </lineage>
</organism>
<feature type="chain" id="PRO_5012599264" description="Ice-binding protein C-terminal domain-containing protein" evidence="1">
    <location>
        <begin position="25"/>
        <end position="171"/>
    </location>
</feature>
<name>A0A1Y5DZX8_COLPS</name>
<dbReference type="AlphaFoldDB" id="A0A1Y5DZX8"/>
<dbReference type="EMBL" id="MAAF01000104">
    <property type="protein sequence ID" value="OUR76073.1"/>
    <property type="molecule type" value="Genomic_DNA"/>
</dbReference>
<protein>
    <recommendedName>
        <fullName evidence="2">Ice-binding protein C-terminal domain-containing protein</fullName>
    </recommendedName>
</protein>
<feature type="signal peptide" evidence="1">
    <location>
        <begin position="1"/>
        <end position="24"/>
    </location>
</feature>
<proteinExistence type="predicted"/>
<gene>
    <name evidence="3" type="ORF">A9Q75_16650</name>
</gene>
<sequence length="171" mass="18768">MKLKLLKILLPLTFCFGLITNAQANLITNYNPEDVNSSVISNDIQNWFTVDVSDELDSFILSFDWKDQGFGNRKGKLFYSIAGINWTDLGLLAEHNLTSHSVLVNRSELDFFNTPTTLDFGFVVGGGGGHSLSVSNVALTVTNTNVPEPSTLAIFAFAMIGLASRKFKKQS</sequence>
<keyword evidence="1" id="KW-0732">Signal</keyword>
<reference evidence="4" key="1">
    <citation type="journal article" date="2017" name="Proc. Natl. Acad. Sci. U.S.A.">
        <title>Simulation of Deepwater Horizon oil plume reveals substrate specialization within a complex community of hydrocarbon degraders.</title>
        <authorList>
            <person name="Hu P."/>
            <person name="Dubinsky E.A."/>
            <person name="Probst A.J."/>
            <person name="Wang J."/>
            <person name="Sieber C.M.K."/>
            <person name="Tom L.M."/>
            <person name="Gardinali P."/>
            <person name="Banfield J.F."/>
            <person name="Atlas R.M."/>
            <person name="Andersen G.L."/>
        </authorList>
    </citation>
    <scope>NUCLEOTIDE SEQUENCE [LARGE SCALE GENOMIC DNA]</scope>
</reference>
<dbReference type="InterPro" id="IPR013424">
    <property type="entry name" value="Ice-binding_C"/>
</dbReference>
<evidence type="ECO:0000313" key="4">
    <source>
        <dbReference type="Proteomes" id="UP000243053"/>
    </source>
</evidence>
<comment type="caution">
    <text evidence="3">The sequence shown here is derived from an EMBL/GenBank/DDBJ whole genome shotgun (WGS) entry which is preliminary data.</text>
</comment>
<evidence type="ECO:0000313" key="3">
    <source>
        <dbReference type="EMBL" id="OUR76073.1"/>
    </source>
</evidence>
<dbReference type="NCBIfam" id="TIGR02595">
    <property type="entry name" value="PEP_CTERM"/>
    <property type="match status" value="1"/>
</dbReference>